<dbReference type="GO" id="GO:0045505">
    <property type="term" value="F:dynein intermediate chain binding"/>
    <property type="evidence" value="ECO:0007669"/>
    <property type="project" value="InterPro"/>
</dbReference>
<keyword evidence="3" id="KW-1185">Reference proteome</keyword>
<evidence type="ECO:0000313" key="3">
    <source>
        <dbReference type="Proteomes" id="UP000250572"/>
    </source>
</evidence>
<sequence>MKEIRSSAERGQKFTYALALDWYDHGTPPVFWISGFFFTQAFLTGSQQNYARKHTIPIDLLGFDFQVLDDRQYTHPPEDGVYVHGLFLDGARWNRDTNLLAESFPKVLHDSMPVCPWARHRGSGPGPAALRLLWEAGHPFAVQPDMWLKPMKRVEIPERMCYLSPVYKTSERRGTLSTTGHSTNYVIAMTLNTNVPAEHWIRRGVALLCQLNA</sequence>
<gene>
    <name evidence="2" type="ORF">CCH79_00013742</name>
</gene>
<dbReference type="EMBL" id="NHOQ01001193">
    <property type="protein sequence ID" value="PWA26231.1"/>
    <property type="molecule type" value="Genomic_DNA"/>
</dbReference>
<dbReference type="GO" id="GO:0007018">
    <property type="term" value="P:microtubule-based movement"/>
    <property type="evidence" value="ECO:0007669"/>
    <property type="project" value="InterPro"/>
</dbReference>
<comment type="caution">
    <text evidence="2">The sequence shown here is derived from an EMBL/GenBank/DDBJ whole genome shotgun (WGS) entry which is preliminary data.</text>
</comment>
<accession>A0A315VTR5</accession>
<feature type="domain" description="Dynein heavy chain C-terminal" evidence="1">
    <location>
        <begin position="143"/>
        <end position="209"/>
    </location>
</feature>
<dbReference type="AlphaFoldDB" id="A0A315VTR5"/>
<evidence type="ECO:0000313" key="2">
    <source>
        <dbReference type="EMBL" id="PWA26231.1"/>
    </source>
</evidence>
<reference evidence="2 3" key="1">
    <citation type="journal article" date="2018" name="G3 (Bethesda)">
        <title>A High-Quality Reference Genome for the Invasive Mosquitofish Gambusia affinis Using a Chicago Library.</title>
        <authorList>
            <person name="Hoffberg S.L."/>
            <person name="Troendle N.J."/>
            <person name="Glenn T.C."/>
            <person name="Mahmud O."/>
            <person name="Louha S."/>
            <person name="Chalopin D."/>
            <person name="Bennetzen J.L."/>
            <person name="Mauricio R."/>
        </authorList>
    </citation>
    <scope>NUCLEOTIDE SEQUENCE [LARGE SCALE GENOMIC DNA]</scope>
    <source>
        <strain evidence="2">NE01/NJP1002.9</strain>
        <tissue evidence="2">Muscle</tissue>
    </source>
</reference>
<dbReference type="PANTHER" id="PTHR46961:SF8">
    <property type="entry name" value="DYNEIN AXONEMAL HEAVY CHAIN 7"/>
    <property type="match status" value="1"/>
</dbReference>
<proteinExistence type="predicted"/>
<dbReference type="Proteomes" id="UP000250572">
    <property type="component" value="Unassembled WGS sequence"/>
</dbReference>
<dbReference type="InterPro" id="IPR041228">
    <property type="entry name" value="Dynein_C"/>
</dbReference>
<dbReference type="FunFam" id="3.10.490.20:FF:000001">
    <property type="entry name" value="dynein heavy chain 7, axonemal"/>
    <property type="match status" value="2"/>
</dbReference>
<dbReference type="PANTHER" id="PTHR46961">
    <property type="entry name" value="DYNEIN HEAVY CHAIN 1, AXONEMAL-LIKE PROTEIN"/>
    <property type="match status" value="1"/>
</dbReference>
<dbReference type="InterPro" id="IPR043160">
    <property type="entry name" value="Dynein_C_barrel"/>
</dbReference>
<dbReference type="InterPro" id="IPR026983">
    <property type="entry name" value="DHC"/>
</dbReference>
<dbReference type="Pfam" id="PF18199">
    <property type="entry name" value="Dynein_C"/>
    <property type="match status" value="2"/>
</dbReference>
<dbReference type="GO" id="GO:0051959">
    <property type="term" value="F:dynein light intermediate chain binding"/>
    <property type="evidence" value="ECO:0007669"/>
    <property type="project" value="InterPro"/>
</dbReference>
<dbReference type="Gene3D" id="3.10.490.20">
    <property type="match status" value="1"/>
</dbReference>
<feature type="domain" description="Dynein heavy chain C-terminal" evidence="1">
    <location>
        <begin position="21"/>
        <end position="115"/>
    </location>
</feature>
<organism evidence="2 3">
    <name type="scientific">Gambusia affinis</name>
    <name type="common">Western mosquitofish</name>
    <name type="synonym">Heterandria affinis</name>
    <dbReference type="NCBI Taxonomy" id="33528"/>
    <lineage>
        <taxon>Eukaryota</taxon>
        <taxon>Metazoa</taxon>
        <taxon>Chordata</taxon>
        <taxon>Craniata</taxon>
        <taxon>Vertebrata</taxon>
        <taxon>Euteleostomi</taxon>
        <taxon>Actinopterygii</taxon>
        <taxon>Neopterygii</taxon>
        <taxon>Teleostei</taxon>
        <taxon>Neoteleostei</taxon>
        <taxon>Acanthomorphata</taxon>
        <taxon>Ovalentaria</taxon>
        <taxon>Atherinomorphae</taxon>
        <taxon>Cyprinodontiformes</taxon>
        <taxon>Poeciliidae</taxon>
        <taxon>Poeciliinae</taxon>
        <taxon>Gambusia</taxon>
    </lineage>
</organism>
<evidence type="ECO:0000259" key="1">
    <source>
        <dbReference type="Pfam" id="PF18199"/>
    </source>
</evidence>
<dbReference type="GO" id="GO:0030286">
    <property type="term" value="C:dynein complex"/>
    <property type="evidence" value="ECO:0007669"/>
    <property type="project" value="InterPro"/>
</dbReference>
<protein>
    <recommendedName>
        <fullName evidence="1">Dynein heavy chain C-terminal domain-containing protein</fullName>
    </recommendedName>
</protein>
<name>A0A315VTR5_GAMAF</name>